<dbReference type="InterPro" id="IPR052172">
    <property type="entry name" value="UxaA_altronate/galactarate_dh"/>
</dbReference>
<dbReference type="InterPro" id="IPR013974">
    <property type="entry name" value="SAF"/>
</dbReference>
<keyword evidence="5" id="KW-1185">Reference proteome</keyword>
<dbReference type="Proteomes" id="UP000234190">
    <property type="component" value="Unassembled WGS sequence"/>
</dbReference>
<dbReference type="GO" id="GO:0016829">
    <property type="term" value="F:lyase activity"/>
    <property type="evidence" value="ECO:0007669"/>
    <property type="project" value="UniProtKB-KW"/>
</dbReference>
<evidence type="ECO:0000256" key="2">
    <source>
        <dbReference type="ARBA" id="ARBA00023239"/>
    </source>
</evidence>
<feature type="domain" description="SAF" evidence="3">
    <location>
        <begin position="12"/>
        <end position="81"/>
    </location>
</feature>
<dbReference type="EMBL" id="PDNW01000017">
    <property type="protein sequence ID" value="PLC48704.1"/>
    <property type="molecule type" value="Genomic_DNA"/>
</dbReference>
<dbReference type="Pfam" id="PF04295">
    <property type="entry name" value="GD_AH_second"/>
    <property type="match status" value="1"/>
</dbReference>
<dbReference type="InterPro" id="IPR044144">
    <property type="entry name" value="SAF_UxaA/GarD"/>
</dbReference>
<protein>
    <submittedName>
        <fullName evidence="4">Galactonate dehydratase</fullName>
    </submittedName>
</protein>
<dbReference type="GO" id="GO:0019698">
    <property type="term" value="P:D-galacturonate catabolic process"/>
    <property type="evidence" value="ECO:0007669"/>
    <property type="project" value="TreeGrafter"/>
</dbReference>
<dbReference type="Pfam" id="PF08666">
    <property type="entry name" value="SAF"/>
    <property type="match status" value="1"/>
</dbReference>
<sequence length="504" mass="53638">MAPAALQLNPNDDVLIATREIPPGTPLPDHQIASSDAIPAGHKMAAKFIANGAPVRRYNQIIGFATRDIKPGQHIHLHNLAMHDFERDYAFCADVITTPVPDQPRTFQGIVRPDGTVATRNYIGVISSVNCSATVCRQIADAFRGDALDSFPNVDGVVSITHKTGCGMASNGEGIDVLRRVTAGYIRHPNFAAVLFIGLGCESNQVSSLLGAEGLAESERLRVMTIQDIGGTRKTIERGIELVRELLPTANQVERQPLPISHLTVGLQCGGSDGYSGITANPALGAAMDLLVQHGGTAILSETPEIYGAEHLLTRRAVSRAVGEKLVDRIHWWERYTERLGGEMNNNPSPGNKAGGLTTILEKSLGAVAKAGTSNLSDVVEYAQPVTSRGLVFMDTPGYDPVSATGQVAGGANVICFTTGRGSVYGCKPSPSLKLATNSLMYGHMSEDMDINCGDILDGASTVQQKGEEIFNRIIQIASGASTKSEQHGFGEDEFAPWILGPTM</sequence>
<dbReference type="AlphaFoldDB" id="A0A2N4U109"/>
<gene>
    <name evidence="4" type="ORF">CR159_16810</name>
</gene>
<dbReference type="OrthoDB" id="9804574at2"/>
<dbReference type="Pfam" id="PF20629">
    <property type="entry name" value="GD_AH_C"/>
    <property type="match status" value="1"/>
</dbReference>
<keyword evidence="2" id="KW-0456">Lyase</keyword>
<evidence type="ECO:0000313" key="5">
    <source>
        <dbReference type="Proteomes" id="UP000234190"/>
    </source>
</evidence>
<evidence type="ECO:0000259" key="3">
    <source>
        <dbReference type="SMART" id="SM00858"/>
    </source>
</evidence>
<dbReference type="CDD" id="cd11613">
    <property type="entry name" value="SAF_AH_GD"/>
    <property type="match status" value="1"/>
</dbReference>
<name>A0A2N4U109_9BURK</name>
<evidence type="ECO:0000256" key="1">
    <source>
        <dbReference type="ARBA" id="ARBA00010986"/>
    </source>
</evidence>
<dbReference type="InterPro" id="IPR048332">
    <property type="entry name" value="GD_AH_C"/>
</dbReference>
<proteinExistence type="inferred from homology"/>
<organism evidence="4 5">
    <name type="scientific">Pollutimonas subterranea</name>
    <dbReference type="NCBI Taxonomy" id="2045210"/>
    <lineage>
        <taxon>Bacteria</taxon>
        <taxon>Pseudomonadati</taxon>
        <taxon>Pseudomonadota</taxon>
        <taxon>Betaproteobacteria</taxon>
        <taxon>Burkholderiales</taxon>
        <taxon>Alcaligenaceae</taxon>
        <taxon>Pollutimonas</taxon>
    </lineage>
</organism>
<comment type="similarity">
    <text evidence="1">Belongs to the UxaA family.</text>
</comment>
<evidence type="ECO:0000313" key="4">
    <source>
        <dbReference type="EMBL" id="PLC48704.1"/>
    </source>
</evidence>
<dbReference type="Gene3D" id="2.30.130.110">
    <property type="match status" value="1"/>
</dbReference>
<dbReference type="PANTHER" id="PTHR30536:SF5">
    <property type="entry name" value="ALTRONATE DEHYDRATASE"/>
    <property type="match status" value="1"/>
</dbReference>
<dbReference type="InterPro" id="IPR007392">
    <property type="entry name" value="GD_AH_second"/>
</dbReference>
<accession>A0A2N4U109</accession>
<dbReference type="SMART" id="SM00858">
    <property type="entry name" value="SAF"/>
    <property type="match status" value="1"/>
</dbReference>
<dbReference type="PANTHER" id="PTHR30536">
    <property type="entry name" value="ALTRONATE/GALACTARATE DEHYDRATASE"/>
    <property type="match status" value="1"/>
</dbReference>
<comment type="caution">
    <text evidence="4">The sequence shown here is derived from an EMBL/GenBank/DDBJ whole genome shotgun (WGS) entry which is preliminary data.</text>
</comment>
<reference evidence="4 5" key="1">
    <citation type="submission" date="2017-10" db="EMBL/GenBank/DDBJ databases">
        <title>Two draft genome sequences of Pusillimonas sp. strains isolated from a nitrate- and radionuclide-contaminated groundwater in Russia.</title>
        <authorList>
            <person name="Grouzdev D.S."/>
            <person name="Tourova T.P."/>
            <person name="Goeva M.A."/>
            <person name="Babich T.L."/>
            <person name="Sokolova D.S."/>
            <person name="Abdullin R."/>
            <person name="Poltaraus A.B."/>
            <person name="Toshchakov S.V."/>
            <person name="Nazina T.N."/>
        </authorList>
    </citation>
    <scope>NUCLEOTIDE SEQUENCE [LARGE SCALE GENOMIC DNA]</scope>
    <source>
        <strain evidence="4 5">JR1/69-3-13</strain>
    </source>
</reference>